<name>A0A1M6VDH7_9BACT</name>
<sequence>MVRIFKPLINGLLHGKTMYFFDYITRIFRMGRRQRWMQGIGILGMLLGLIMVGCGQEEPAASPVQIENFRYQELPGGTRVVSGIVRNLTDQPIANLQLEIGLYDRHNRLIGTMQVPVQDIPPQGRKRFRQPLDTDQDVQGARVRSVLVL</sequence>
<keyword evidence="1" id="KW-0812">Transmembrane</keyword>
<organism evidence="2 3">
    <name type="scientific">Rhodothermus profundi</name>
    <dbReference type="NCBI Taxonomy" id="633813"/>
    <lineage>
        <taxon>Bacteria</taxon>
        <taxon>Pseudomonadati</taxon>
        <taxon>Rhodothermota</taxon>
        <taxon>Rhodothermia</taxon>
        <taxon>Rhodothermales</taxon>
        <taxon>Rhodothermaceae</taxon>
        <taxon>Rhodothermus</taxon>
    </lineage>
</organism>
<dbReference type="STRING" id="633813.SAMN04488087_1991"/>
<dbReference type="InterPro" id="IPR047676">
    <property type="entry name" value="FxLYD_dom"/>
</dbReference>
<dbReference type="NCBIfam" id="NF038353">
    <property type="entry name" value="FxLYD_dom"/>
    <property type="match status" value="1"/>
</dbReference>
<accession>A0A1M6VDH7</accession>
<feature type="transmembrane region" description="Helical" evidence="1">
    <location>
        <begin position="36"/>
        <end position="53"/>
    </location>
</feature>
<reference evidence="3" key="1">
    <citation type="submission" date="2016-11" db="EMBL/GenBank/DDBJ databases">
        <authorList>
            <person name="Varghese N."/>
            <person name="Submissions S."/>
        </authorList>
    </citation>
    <scope>NUCLEOTIDE SEQUENCE [LARGE SCALE GENOMIC DNA]</scope>
    <source>
        <strain evidence="3">DSM 22212</strain>
    </source>
</reference>
<keyword evidence="1" id="KW-0472">Membrane</keyword>
<evidence type="ECO:0000313" key="2">
    <source>
        <dbReference type="EMBL" id="SHK79346.1"/>
    </source>
</evidence>
<evidence type="ECO:0000313" key="3">
    <source>
        <dbReference type="Proteomes" id="UP000185812"/>
    </source>
</evidence>
<dbReference type="AlphaFoldDB" id="A0A1M6VDH7"/>
<gene>
    <name evidence="2" type="ORF">SAMN04488087_1991</name>
</gene>
<evidence type="ECO:0000256" key="1">
    <source>
        <dbReference type="SAM" id="Phobius"/>
    </source>
</evidence>
<keyword evidence="1" id="KW-1133">Transmembrane helix</keyword>
<dbReference type="EMBL" id="FRAU01000006">
    <property type="protein sequence ID" value="SHK79346.1"/>
    <property type="molecule type" value="Genomic_DNA"/>
</dbReference>
<proteinExistence type="predicted"/>
<protein>
    <submittedName>
        <fullName evidence="2">Uncharacterized protein</fullName>
    </submittedName>
</protein>
<keyword evidence="3" id="KW-1185">Reference proteome</keyword>
<dbReference type="Proteomes" id="UP000185812">
    <property type="component" value="Unassembled WGS sequence"/>
</dbReference>